<dbReference type="InterPro" id="IPR036890">
    <property type="entry name" value="HATPase_C_sf"/>
</dbReference>
<evidence type="ECO:0000313" key="4">
    <source>
        <dbReference type="Proteomes" id="UP001210231"/>
    </source>
</evidence>
<keyword evidence="1" id="KW-1133">Transmembrane helix</keyword>
<feature type="transmembrane region" description="Helical" evidence="1">
    <location>
        <begin position="5"/>
        <end position="25"/>
    </location>
</feature>
<comment type="caution">
    <text evidence="3">The sequence shown here is derived from an EMBL/GenBank/DDBJ whole genome shotgun (WGS) entry which is preliminary data.</text>
</comment>
<dbReference type="Proteomes" id="UP001210231">
    <property type="component" value="Unassembled WGS sequence"/>
</dbReference>
<dbReference type="RefSeq" id="WP_407031846.1">
    <property type="nucleotide sequence ID" value="NZ_JAQGEF010000013.1"/>
</dbReference>
<keyword evidence="1" id="KW-0812">Transmembrane</keyword>
<accession>A0ABT4UKZ1</accession>
<name>A0ABT4UKZ1_9BACT</name>
<reference evidence="3 4" key="1">
    <citation type="submission" date="2022-12" db="EMBL/GenBank/DDBJ databases">
        <title>Chitinophagaceae gen. sp. nov., a new member of the family Chitinophagaceae, isolated from soil in a chemical factory.</title>
        <authorList>
            <person name="Ke Z."/>
        </authorList>
    </citation>
    <scope>NUCLEOTIDE SEQUENCE [LARGE SCALE GENOMIC DNA]</scope>
    <source>
        <strain evidence="3 4">LY-5</strain>
    </source>
</reference>
<dbReference type="PANTHER" id="PTHR34220:SF7">
    <property type="entry name" value="SENSOR HISTIDINE KINASE YPDA"/>
    <property type="match status" value="1"/>
</dbReference>
<keyword evidence="1" id="KW-0472">Membrane</keyword>
<organism evidence="3 4">
    <name type="scientific">Polluticaenibacter yanchengensis</name>
    <dbReference type="NCBI Taxonomy" id="3014562"/>
    <lineage>
        <taxon>Bacteria</taxon>
        <taxon>Pseudomonadati</taxon>
        <taxon>Bacteroidota</taxon>
        <taxon>Chitinophagia</taxon>
        <taxon>Chitinophagales</taxon>
        <taxon>Chitinophagaceae</taxon>
        <taxon>Polluticaenibacter</taxon>
    </lineage>
</organism>
<protein>
    <submittedName>
        <fullName evidence="3">Histidine kinase</fullName>
    </submittedName>
</protein>
<dbReference type="Pfam" id="PF06580">
    <property type="entry name" value="His_kinase"/>
    <property type="match status" value="1"/>
</dbReference>
<gene>
    <name evidence="3" type="ORF">O3P16_11930</name>
</gene>
<dbReference type="SUPFAM" id="SSF55874">
    <property type="entry name" value="ATPase domain of HSP90 chaperone/DNA topoisomerase II/histidine kinase"/>
    <property type="match status" value="1"/>
</dbReference>
<dbReference type="PANTHER" id="PTHR34220">
    <property type="entry name" value="SENSOR HISTIDINE KINASE YPDA"/>
    <property type="match status" value="1"/>
</dbReference>
<dbReference type="InterPro" id="IPR050640">
    <property type="entry name" value="Bact_2-comp_sensor_kinase"/>
</dbReference>
<keyword evidence="4" id="KW-1185">Reference proteome</keyword>
<evidence type="ECO:0000313" key="3">
    <source>
        <dbReference type="EMBL" id="MDA3615519.1"/>
    </source>
</evidence>
<feature type="domain" description="Signal transduction histidine kinase internal region" evidence="2">
    <location>
        <begin position="78"/>
        <end position="153"/>
    </location>
</feature>
<evidence type="ECO:0000256" key="1">
    <source>
        <dbReference type="SAM" id="Phobius"/>
    </source>
</evidence>
<keyword evidence="3" id="KW-0808">Transferase</keyword>
<dbReference type="EMBL" id="JAQGEF010000013">
    <property type="protein sequence ID" value="MDA3615519.1"/>
    <property type="molecule type" value="Genomic_DNA"/>
</dbReference>
<sequence length="268" mass="31154">MYSVFLLLTVYSGICFLGYILQHYLSPDIVADNHSRSFYEGALILAPLISTTTTIKLFQDWNRANQHIAELKDLTLNMELQKLKNQINPHFLFNMLNSIKALTRQDPDKANAVIIKLSEFLRYQLYDNNDEKTFLKSEMEFLTNFLNLEKLRRDHLEIEIINHIPLQQFNSIQLPPNIFTTFAENAVKHSVNIMGSSSFIRLEFMHENNELKFICTNSIDPVFKQNTTSNGLGLNNIKRRLDLLYGDTYHIKSTKTQDEYSITLNIPL</sequence>
<dbReference type="GO" id="GO:0016301">
    <property type="term" value="F:kinase activity"/>
    <property type="evidence" value="ECO:0007669"/>
    <property type="project" value="UniProtKB-KW"/>
</dbReference>
<dbReference type="InterPro" id="IPR010559">
    <property type="entry name" value="Sig_transdc_His_kin_internal"/>
</dbReference>
<dbReference type="Gene3D" id="3.30.565.10">
    <property type="entry name" value="Histidine kinase-like ATPase, C-terminal domain"/>
    <property type="match status" value="1"/>
</dbReference>
<proteinExistence type="predicted"/>
<keyword evidence="3" id="KW-0418">Kinase</keyword>
<feature type="transmembrane region" description="Helical" evidence="1">
    <location>
        <begin position="37"/>
        <end position="58"/>
    </location>
</feature>
<evidence type="ECO:0000259" key="2">
    <source>
        <dbReference type="Pfam" id="PF06580"/>
    </source>
</evidence>